<dbReference type="RefSeq" id="WP_074295637.1">
    <property type="nucleotide sequence ID" value="NZ_FSRU01000001.1"/>
</dbReference>
<evidence type="ECO:0000259" key="5">
    <source>
        <dbReference type="PROSITE" id="PS51000"/>
    </source>
</evidence>
<dbReference type="InterPro" id="IPR050313">
    <property type="entry name" value="Carb_Metab_HTH_regulators"/>
</dbReference>
<reference evidence="6 7" key="1">
    <citation type="submission" date="2016-11" db="EMBL/GenBank/DDBJ databases">
        <authorList>
            <person name="Jaros S."/>
            <person name="Januszkiewicz K."/>
            <person name="Wedrychowicz H."/>
        </authorList>
    </citation>
    <scope>NUCLEOTIDE SEQUENCE [LARGE SCALE GENOMIC DNA]</scope>
    <source>
        <strain evidence="6 7">GAS95</strain>
    </source>
</reference>
<keyword evidence="1" id="KW-0678">Repressor</keyword>
<keyword evidence="2" id="KW-0805">Transcription regulation</keyword>
<dbReference type="Gene3D" id="1.10.10.10">
    <property type="entry name" value="Winged helix-like DNA-binding domain superfamily/Winged helix DNA-binding domain"/>
    <property type="match status" value="1"/>
</dbReference>
<dbReference type="GO" id="GO:0003677">
    <property type="term" value="F:DNA binding"/>
    <property type="evidence" value="ECO:0007669"/>
    <property type="project" value="UniProtKB-KW"/>
</dbReference>
<evidence type="ECO:0000313" key="6">
    <source>
        <dbReference type="EMBL" id="SIO31190.1"/>
    </source>
</evidence>
<protein>
    <submittedName>
        <fullName evidence="6">Transcriptional regulator, DeoR family</fullName>
    </submittedName>
</protein>
<dbReference type="PANTHER" id="PTHR30363">
    <property type="entry name" value="HTH-TYPE TRANSCRIPTIONAL REGULATOR SRLR-RELATED"/>
    <property type="match status" value="1"/>
</dbReference>
<dbReference type="InterPro" id="IPR037171">
    <property type="entry name" value="NagB/RpiA_transferase-like"/>
</dbReference>
<dbReference type="AlphaFoldDB" id="A0A1N6IGN6"/>
<dbReference type="PROSITE" id="PS51000">
    <property type="entry name" value="HTH_DEOR_2"/>
    <property type="match status" value="1"/>
</dbReference>
<feature type="domain" description="HTH deoR-type" evidence="5">
    <location>
        <begin position="3"/>
        <end position="58"/>
    </location>
</feature>
<dbReference type="PANTHER" id="PTHR30363:SF4">
    <property type="entry name" value="GLYCEROL-3-PHOSPHATE REGULON REPRESSOR"/>
    <property type="match status" value="1"/>
</dbReference>
<dbReference type="SMART" id="SM00420">
    <property type="entry name" value="HTH_DEOR"/>
    <property type="match status" value="1"/>
</dbReference>
<keyword evidence="7" id="KW-1185">Reference proteome</keyword>
<dbReference type="InterPro" id="IPR014036">
    <property type="entry name" value="DeoR-like_C"/>
</dbReference>
<evidence type="ECO:0000313" key="7">
    <source>
        <dbReference type="Proteomes" id="UP000185151"/>
    </source>
</evidence>
<keyword evidence="4" id="KW-0804">Transcription</keyword>
<sequence>MLTSQRKQLILDALKRDGQVIAKSLSSEFAVSEDTIRRDLRELAADGYLQRVHGGALPASPAAVDLAGRQGIESASKAAIGKAAAQMIVPGQIAIVDGGTTAVQLVRHLPLDLRATIVTHSPTVAVELGDHAGVEVIMIGGRLYRHSMVNVGGAAIEALSHIRADLYFMGVTGVHPEAGLSTGDLEEAYIKRALAARAAETVVLASAEKLNAASAFMIAEASAAHAIVVEKETAEALTAPLEALGIAIVRA</sequence>
<dbReference type="SUPFAM" id="SSF100950">
    <property type="entry name" value="NagB/RpiA/CoA transferase-like"/>
    <property type="match status" value="1"/>
</dbReference>
<dbReference type="Pfam" id="PF08220">
    <property type="entry name" value="HTH_DeoR"/>
    <property type="match status" value="1"/>
</dbReference>
<dbReference type="OrthoDB" id="9814815at2"/>
<dbReference type="PROSITE" id="PS00894">
    <property type="entry name" value="HTH_DEOR_1"/>
    <property type="match status" value="1"/>
</dbReference>
<dbReference type="SUPFAM" id="SSF46785">
    <property type="entry name" value="Winged helix' DNA-binding domain"/>
    <property type="match status" value="1"/>
</dbReference>
<dbReference type="Pfam" id="PF00455">
    <property type="entry name" value="DeoRC"/>
    <property type="match status" value="1"/>
</dbReference>
<dbReference type="Proteomes" id="UP000185151">
    <property type="component" value="Unassembled WGS sequence"/>
</dbReference>
<dbReference type="InterPro" id="IPR036390">
    <property type="entry name" value="WH_DNA-bd_sf"/>
</dbReference>
<dbReference type="InterPro" id="IPR001034">
    <property type="entry name" value="DeoR_HTH"/>
</dbReference>
<keyword evidence="3" id="KW-0238">DNA-binding</keyword>
<organism evidence="6 7">
    <name type="scientific">Paraburkholderia phenazinium</name>
    <dbReference type="NCBI Taxonomy" id="60549"/>
    <lineage>
        <taxon>Bacteria</taxon>
        <taxon>Pseudomonadati</taxon>
        <taxon>Pseudomonadota</taxon>
        <taxon>Betaproteobacteria</taxon>
        <taxon>Burkholderiales</taxon>
        <taxon>Burkholderiaceae</taxon>
        <taxon>Paraburkholderia</taxon>
    </lineage>
</organism>
<dbReference type="InterPro" id="IPR036388">
    <property type="entry name" value="WH-like_DNA-bd_sf"/>
</dbReference>
<accession>A0A1N6IGN6</accession>
<evidence type="ECO:0000256" key="2">
    <source>
        <dbReference type="ARBA" id="ARBA00023015"/>
    </source>
</evidence>
<dbReference type="InterPro" id="IPR018356">
    <property type="entry name" value="Tscrpt_reg_HTH_DeoR_CS"/>
</dbReference>
<dbReference type="GO" id="GO:0003700">
    <property type="term" value="F:DNA-binding transcription factor activity"/>
    <property type="evidence" value="ECO:0007669"/>
    <property type="project" value="InterPro"/>
</dbReference>
<proteinExistence type="predicted"/>
<evidence type="ECO:0000256" key="3">
    <source>
        <dbReference type="ARBA" id="ARBA00023125"/>
    </source>
</evidence>
<dbReference type="Gene3D" id="3.40.50.1360">
    <property type="match status" value="1"/>
</dbReference>
<dbReference type="PRINTS" id="PR00037">
    <property type="entry name" value="HTHLACR"/>
</dbReference>
<evidence type="ECO:0000256" key="1">
    <source>
        <dbReference type="ARBA" id="ARBA00022491"/>
    </source>
</evidence>
<dbReference type="SMART" id="SM01134">
    <property type="entry name" value="DeoRC"/>
    <property type="match status" value="1"/>
</dbReference>
<evidence type="ECO:0000256" key="4">
    <source>
        <dbReference type="ARBA" id="ARBA00023163"/>
    </source>
</evidence>
<dbReference type="EMBL" id="FSRU01000001">
    <property type="protein sequence ID" value="SIO31190.1"/>
    <property type="molecule type" value="Genomic_DNA"/>
</dbReference>
<gene>
    <name evidence="6" type="ORF">SAMN05444165_2152</name>
</gene>
<name>A0A1N6IGN6_9BURK</name>